<dbReference type="GO" id="GO:0016491">
    <property type="term" value="F:oxidoreductase activity"/>
    <property type="evidence" value="ECO:0007669"/>
    <property type="project" value="InterPro"/>
</dbReference>
<comment type="caution">
    <text evidence="8">The sequence shown here is derived from an EMBL/GenBank/DDBJ whole genome shotgun (WGS) entry which is preliminary data.</text>
</comment>
<dbReference type="CDD" id="cd03064">
    <property type="entry name" value="TRX_Fd_NuoE"/>
    <property type="match status" value="1"/>
</dbReference>
<evidence type="ECO:0000313" key="9">
    <source>
        <dbReference type="Proteomes" id="UP000234857"/>
    </source>
</evidence>
<evidence type="ECO:0000256" key="7">
    <source>
        <dbReference type="PIRSR" id="PIRSR000216-1"/>
    </source>
</evidence>
<proteinExistence type="inferred from homology"/>
<feature type="binding site" evidence="7">
    <location>
        <position position="127"/>
    </location>
    <ligand>
        <name>[2Fe-2S] cluster</name>
        <dbReference type="ChEBI" id="CHEBI:190135"/>
    </ligand>
</feature>
<accession>A0A2N5ZFP2</accession>
<dbReference type="GO" id="GO:0046872">
    <property type="term" value="F:metal ion binding"/>
    <property type="evidence" value="ECO:0007669"/>
    <property type="project" value="UniProtKB-KW"/>
</dbReference>
<evidence type="ECO:0000256" key="3">
    <source>
        <dbReference type="ARBA" id="ARBA00022723"/>
    </source>
</evidence>
<dbReference type="Gene3D" id="1.10.10.1590">
    <property type="entry name" value="NADH-quinone oxidoreductase subunit E"/>
    <property type="match status" value="1"/>
</dbReference>
<keyword evidence="3 7" id="KW-0479">Metal-binding</keyword>
<dbReference type="Gene3D" id="3.40.30.10">
    <property type="entry name" value="Glutaredoxin"/>
    <property type="match status" value="1"/>
</dbReference>
<dbReference type="PANTHER" id="PTHR43342:SF2">
    <property type="entry name" value="POTENTIAL NAD-REDUCING HYDROGENASE SUBUNIT"/>
    <property type="match status" value="1"/>
</dbReference>
<feature type="binding site" evidence="7">
    <location>
        <position position="91"/>
    </location>
    <ligand>
        <name>[2Fe-2S] cluster</name>
        <dbReference type="ChEBI" id="CHEBI:190135"/>
    </ligand>
</feature>
<feature type="binding site" evidence="7">
    <location>
        <position position="131"/>
    </location>
    <ligand>
        <name>[2Fe-2S] cluster</name>
        <dbReference type="ChEBI" id="CHEBI:190135"/>
    </ligand>
</feature>
<dbReference type="EMBL" id="PKTG01000087">
    <property type="protein sequence ID" value="PLX17442.1"/>
    <property type="molecule type" value="Genomic_DNA"/>
</dbReference>
<keyword evidence="2 7" id="KW-0001">2Fe-2S</keyword>
<dbReference type="PANTHER" id="PTHR43342">
    <property type="entry name" value="NADH-QUINONE OXIDOREDUCTASE, E SUBUNIT"/>
    <property type="match status" value="1"/>
</dbReference>
<reference evidence="8 9" key="1">
    <citation type="submission" date="2017-11" db="EMBL/GenBank/DDBJ databases">
        <title>Genome-resolved metagenomics identifies genetic mobility, metabolic interactions, and unexpected diversity in perchlorate-reducing communities.</title>
        <authorList>
            <person name="Barnum T.P."/>
            <person name="Figueroa I.A."/>
            <person name="Carlstrom C.I."/>
            <person name="Lucas L.N."/>
            <person name="Engelbrektson A.L."/>
            <person name="Coates J.D."/>
        </authorList>
    </citation>
    <scope>NUCLEOTIDE SEQUENCE [LARGE SCALE GENOMIC DNA]</scope>
    <source>
        <strain evidence="8">BM706</strain>
    </source>
</reference>
<keyword evidence="5 7" id="KW-0411">Iron-sulfur</keyword>
<evidence type="ECO:0000256" key="5">
    <source>
        <dbReference type="ARBA" id="ARBA00023014"/>
    </source>
</evidence>
<comment type="similarity">
    <text evidence="1">Belongs to the complex I 24 kDa subunit family.</text>
</comment>
<dbReference type="AlphaFoldDB" id="A0A2N5ZFP2"/>
<sequence>MVCSCENGKETDFSLLDNIIEENRDNEGILINVLHKAQTHYGALTPQIQKRISEGLNIPLSEVYGTITFYHFFTMVPKGKYVVKICTGTACYVRGANKLVEQFSEKLGIEVGGTTDDGLFSLETVRCVGACSLAPVVTVNDEDIFKRVSAKEIDDIIAKYK</sequence>
<name>A0A2N5ZFP2_MUIH1</name>
<evidence type="ECO:0000256" key="4">
    <source>
        <dbReference type="ARBA" id="ARBA00023004"/>
    </source>
</evidence>
<keyword evidence="4 7" id="KW-0408">Iron</keyword>
<dbReference type="GO" id="GO:0051537">
    <property type="term" value="F:2 iron, 2 sulfur cluster binding"/>
    <property type="evidence" value="ECO:0007669"/>
    <property type="project" value="UniProtKB-KW"/>
</dbReference>
<dbReference type="InterPro" id="IPR028431">
    <property type="entry name" value="NADP_DH_HndA-like"/>
</dbReference>
<protein>
    <submittedName>
        <fullName evidence="8">NAD(P)H-dependent oxidoreductase subunit E</fullName>
    </submittedName>
</protein>
<dbReference type="Proteomes" id="UP000234857">
    <property type="component" value="Unassembled WGS sequence"/>
</dbReference>
<comment type="cofactor">
    <cofactor evidence="6">
        <name>[2Fe-2S] cluster</name>
        <dbReference type="ChEBI" id="CHEBI:190135"/>
    </cofactor>
</comment>
<dbReference type="InterPro" id="IPR042128">
    <property type="entry name" value="NuoE_dom"/>
</dbReference>
<dbReference type="InterPro" id="IPR002023">
    <property type="entry name" value="NuoE-like"/>
</dbReference>
<dbReference type="SUPFAM" id="SSF52833">
    <property type="entry name" value="Thioredoxin-like"/>
    <property type="match status" value="1"/>
</dbReference>
<feature type="binding site" evidence="7">
    <location>
        <position position="86"/>
    </location>
    <ligand>
        <name>[2Fe-2S] cluster</name>
        <dbReference type="ChEBI" id="CHEBI:190135"/>
    </ligand>
</feature>
<gene>
    <name evidence="8" type="ORF">C0601_07740</name>
</gene>
<dbReference type="Pfam" id="PF01257">
    <property type="entry name" value="2Fe-2S_thioredx"/>
    <property type="match status" value="1"/>
</dbReference>
<dbReference type="InterPro" id="IPR036249">
    <property type="entry name" value="Thioredoxin-like_sf"/>
</dbReference>
<dbReference type="InterPro" id="IPR041921">
    <property type="entry name" value="NuoE_N"/>
</dbReference>
<evidence type="ECO:0000256" key="2">
    <source>
        <dbReference type="ARBA" id="ARBA00022714"/>
    </source>
</evidence>
<evidence type="ECO:0000313" key="8">
    <source>
        <dbReference type="EMBL" id="PLX17442.1"/>
    </source>
</evidence>
<evidence type="ECO:0000256" key="6">
    <source>
        <dbReference type="ARBA" id="ARBA00034078"/>
    </source>
</evidence>
<dbReference type="PIRSF" id="PIRSF000216">
    <property type="entry name" value="NADH_DH_24kDa"/>
    <property type="match status" value="1"/>
</dbReference>
<organism evidence="8 9">
    <name type="scientific">Muiribacterium halophilum</name>
    <dbReference type="NCBI Taxonomy" id="2053465"/>
    <lineage>
        <taxon>Bacteria</taxon>
        <taxon>Candidatus Muiribacteriota</taxon>
        <taxon>Candidatus Muiribacteriia</taxon>
        <taxon>Candidatus Muiribacteriales</taxon>
        <taxon>Candidatus Muiribacteriaceae</taxon>
        <taxon>Candidatus Muiribacterium</taxon>
    </lineage>
</organism>
<evidence type="ECO:0000256" key="1">
    <source>
        <dbReference type="ARBA" id="ARBA00010643"/>
    </source>
</evidence>
<comment type="cofactor">
    <cofactor evidence="7">
        <name>[2Fe-2S] cluster</name>
        <dbReference type="ChEBI" id="CHEBI:190135"/>
    </cofactor>
    <text evidence="7">Binds 1 [2Fe-2S] cluster.</text>
</comment>